<dbReference type="InterPro" id="IPR050189">
    <property type="entry name" value="MFS_Efflux_Transporters"/>
</dbReference>
<evidence type="ECO:0000256" key="1">
    <source>
        <dbReference type="ARBA" id="ARBA00004651"/>
    </source>
</evidence>
<feature type="transmembrane region" description="Helical" evidence="7">
    <location>
        <begin position="167"/>
        <end position="190"/>
    </location>
</feature>
<evidence type="ECO:0000256" key="4">
    <source>
        <dbReference type="ARBA" id="ARBA00022989"/>
    </source>
</evidence>
<evidence type="ECO:0000259" key="8">
    <source>
        <dbReference type="PROSITE" id="PS50850"/>
    </source>
</evidence>
<dbReference type="Proteomes" id="UP001551329">
    <property type="component" value="Unassembled WGS sequence"/>
</dbReference>
<feature type="transmembrane region" description="Helical" evidence="7">
    <location>
        <begin position="196"/>
        <end position="214"/>
    </location>
</feature>
<name>A0ABV3CMB3_9ACTN</name>
<dbReference type="InterPro" id="IPR020846">
    <property type="entry name" value="MFS_dom"/>
</dbReference>
<sequence>MTAKTGTGADTPPASGPPSAPASAKSASAPAPAPGKSAPRQTHGGPVLALLAAPAAMGVSGPTLALSEAARALAVSPGTAAWLLTAYGIGMAVGTPLLTAAGGRRGPAGTVRAGAAVLVLGAALTLVAPNLPLAVAGRALEAAGAAGLNVAAFQIAGRDRSGRAPGLVAIGSAVGGTTGLFIGAAVAGTLGWRATLLLPLLSLLALVPALRLAARTAPQPGPATRTTATPSAAAPSRSLPLPLDVLRDPGFRTAAGLMLALSTVNFALLYAAPRRVGALTGWNGMETGAAASVATLVGALLSWQLIRAAPVLGMHRMRLLLAAGSLAAAALASLAPWTAVVLIGSATSSLVTAGGQGLLTGAATGRLPEARHGTAIGLFNLAFLIGVAAGPAVAEALTATT</sequence>
<dbReference type="InterPro" id="IPR036259">
    <property type="entry name" value="MFS_trans_sf"/>
</dbReference>
<evidence type="ECO:0000256" key="3">
    <source>
        <dbReference type="ARBA" id="ARBA00022692"/>
    </source>
</evidence>
<keyword evidence="2" id="KW-1003">Cell membrane</keyword>
<proteinExistence type="predicted"/>
<reference evidence="9 10" key="1">
    <citation type="submission" date="2024-06" db="EMBL/GenBank/DDBJ databases">
        <title>The Natural Products Discovery Center: Release of the First 8490 Sequenced Strains for Exploring Actinobacteria Biosynthetic Diversity.</title>
        <authorList>
            <person name="Kalkreuter E."/>
            <person name="Kautsar S.A."/>
            <person name="Yang D."/>
            <person name="Bader C.D."/>
            <person name="Teijaro C.N."/>
            <person name="Fluegel L."/>
            <person name="Davis C.M."/>
            <person name="Simpson J.R."/>
            <person name="Lauterbach L."/>
            <person name="Steele A.D."/>
            <person name="Gui C."/>
            <person name="Meng S."/>
            <person name="Li G."/>
            <person name="Viehrig K."/>
            <person name="Ye F."/>
            <person name="Su P."/>
            <person name="Kiefer A.F."/>
            <person name="Nichols A."/>
            <person name="Cepeda A.J."/>
            <person name="Yan W."/>
            <person name="Fan B."/>
            <person name="Jiang Y."/>
            <person name="Adhikari A."/>
            <person name="Zheng C.-J."/>
            <person name="Schuster L."/>
            <person name="Cowan T.M."/>
            <person name="Smanski M.J."/>
            <person name="Chevrette M.G."/>
            <person name="De Carvalho L.P.S."/>
            <person name="Shen B."/>
        </authorList>
    </citation>
    <scope>NUCLEOTIDE SEQUENCE [LARGE SCALE GENOMIC DNA]</scope>
    <source>
        <strain evidence="9 10">NPDC045974</strain>
    </source>
</reference>
<feature type="transmembrane region" description="Helical" evidence="7">
    <location>
        <begin position="375"/>
        <end position="394"/>
    </location>
</feature>
<feature type="transmembrane region" description="Helical" evidence="7">
    <location>
        <begin position="79"/>
        <end position="98"/>
    </location>
</feature>
<feature type="region of interest" description="Disordered" evidence="6">
    <location>
        <begin position="1"/>
        <end position="44"/>
    </location>
</feature>
<dbReference type="SUPFAM" id="SSF103473">
    <property type="entry name" value="MFS general substrate transporter"/>
    <property type="match status" value="1"/>
</dbReference>
<dbReference type="PANTHER" id="PTHR43124">
    <property type="entry name" value="PURINE EFFLUX PUMP PBUE"/>
    <property type="match status" value="1"/>
</dbReference>
<dbReference type="InterPro" id="IPR011701">
    <property type="entry name" value="MFS"/>
</dbReference>
<gene>
    <name evidence="9" type="ORF">AB0A88_38265</name>
</gene>
<feature type="transmembrane region" description="Helical" evidence="7">
    <location>
        <begin position="135"/>
        <end position="155"/>
    </location>
</feature>
<evidence type="ECO:0000313" key="10">
    <source>
        <dbReference type="Proteomes" id="UP001551329"/>
    </source>
</evidence>
<feature type="domain" description="Major facilitator superfamily (MFS) profile" evidence="8">
    <location>
        <begin position="42"/>
        <end position="401"/>
    </location>
</feature>
<feature type="transmembrane region" description="Helical" evidence="7">
    <location>
        <begin position="47"/>
        <end position="67"/>
    </location>
</feature>
<evidence type="ECO:0000256" key="6">
    <source>
        <dbReference type="SAM" id="MobiDB-lite"/>
    </source>
</evidence>
<dbReference type="Pfam" id="PF07690">
    <property type="entry name" value="MFS_1"/>
    <property type="match status" value="1"/>
</dbReference>
<dbReference type="RefSeq" id="WP_358475290.1">
    <property type="nucleotide sequence ID" value="NZ_JBEZAE010000051.1"/>
</dbReference>
<comment type="subcellular location">
    <subcellularLocation>
        <location evidence="1">Cell membrane</location>
        <topology evidence="1">Multi-pass membrane protein</topology>
    </subcellularLocation>
</comment>
<keyword evidence="10" id="KW-1185">Reference proteome</keyword>
<feature type="compositionally biased region" description="Low complexity" evidence="6">
    <location>
        <begin position="21"/>
        <end position="39"/>
    </location>
</feature>
<feature type="transmembrane region" description="Helical" evidence="7">
    <location>
        <begin position="318"/>
        <end position="335"/>
    </location>
</feature>
<feature type="transmembrane region" description="Helical" evidence="7">
    <location>
        <begin position="287"/>
        <end position="306"/>
    </location>
</feature>
<keyword evidence="5 7" id="KW-0472">Membrane</keyword>
<protein>
    <submittedName>
        <fullName evidence="9">MFS transporter</fullName>
    </submittedName>
</protein>
<evidence type="ECO:0000256" key="7">
    <source>
        <dbReference type="SAM" id="Phobius"/>
    </source>
</evidence>
<keyword evidence="4 7" id="KW-1133">Transmembrane helix</keyword>
<dbReference type="PANTHER" id="PTHR43124:SF3">
    <property type="entry name" value="CHLORAMPHENICOL EFFLUX PUMP RV0191"/>
    <property type="match status" value="1"/>
</dbReference>
<feature type="region of interest" description="Disordered" evidence="6">
    <location>
        <begin position="217"/>
        <end position="236"/>
    </location>
</feature>
<dbReference type="PROSITE" id="PS50850">
    <property type="entry name" value="MFS"/>
    <property type="match status" value="1"/>
</dbReference>
<evidence type="ECO:0000313" key="9">
    <source>
        <dbReference type="EMBL" id="MEU7075926.1"/>
    </source>
</evidence>
<comment type="caution">
    <text evidence="9">The sequence shown here is derived from an EMBL/GenBank/DDBJ whole genome shotgun (WGS) entry which is preliminary data.</text>
</comment>
<organism evidence="9 10">
    <name type="scientific">Streptomyces narbonensis</name>
    <dbReference type="NCBI Taxonomy" id="67333"/>
    <lineage>
        <taxon>Bacteria</taxon>
        <taxon>Bacillati</taxon>
        <taxon>Actinomycetota</taxon>
        <taxon>Actinomycetes</taxon>
        <taxon>Kitasatosporales</taxon>
        <taxon>Streptomycetaceae</taxon>
        <taxon>Streptomyces</taxon>
    </lineage>
</organism>
<keyword evidence="3 7" id="KW-0812">Transmembrane</keyword>
<evidence type="ECO:0000256" key="5">
    <source>
        <dbReference type="ARBA" id="ARBA00023136"/>
    </source>
</evidence>
<dbReference type="Gene3D" id="1.20.1250.20">
    <property type="entry name" value="MFS general substrate transporter like domains"/>
    <property type="match status" value="1"/>
</dbReference>
<feature type="transmembrane region" description="Helical" evidence="7">
    <location>
        <begin position="110"/>
        <end position="129"/>
    </location>
</feature>
<feature type="transmembrane region" description="Helical" evidence="7">
    <location>
        <begin position="254"/>
        <end position="272"/>
    </location>
</feature>
<evidence type="ECO:0000256" key="2">
    <source>
        <dbReference type="ARBA" id="ARBA00022475"/>
    </source>
</evidence>
<dbReference type="EMBL" id="JBEZAE010000051">
    <property type="protein sequence ID" value="MEU7075926.1"/>
    <property type="molecule type" value="Genomic_DNA"/>
</dbReference>
<accession>A0ABV3CMB3</accession>